<evidence type="ECO:0000256" key="2">
    <source>
        <dbReference type="ARBA" id="ARBA00022525"/>
    </source>
</evidence>
<dbReference type="InterPro" id="IPR011049">
    <property type="entry name" value="Serralysin-like_metalloprot_C"/>
</dbReference>
<feature type="compositionally biased region" description="Polar residues" evidence="3">
    <location>
        <begin position="1044"/>
        <end position="1053"/>
    </location>
</feature>
<dbReference type="EMBL" id="JBBLXS010000507">
    <property type="protein sequence ID" value="MEK0188074.1"/>
    <property type="molecule type" value="Genomic_DNA"/>
</dbReference>
<evidence type="ECO:0000313" key="5">
    <source>
        <dbReference type="Proteomes" id="UP001384579"/>
    </source>
</evidence>
<feature type="region of interest" description="Disordered" evidence="3">
    <location>
        <begin position="1038"/>
        <end position="1061"/>
    </location>
</feature>
<dbReference type="PRINTS" id="PR00313">
    <property type="entry name" value="CABNDNGRPT"/>
</dbReference>
<dbReference type="Gene3D" id="2.150.10.10">
    <property type="entry name" value="Serralysin-like metalloprotease, C-terminal"/>
    <property type="match status" value="6"/>
</dbReference>
<feature type="compositionally biased region" description="Polar residues" evidence="3">
    <location>
        <begin position="7"/>
        <end position="29"/>
    </location>
</feature>
<proteinExistence type="predicted"/>
<feature type="region of interest" description="Disordered" evidence="3">
    <location>
        <begin position="912"/>
        <end position="971"/>
    </location>
</feature>
<dbReference type="InterPro" id="IPR050557">
    <property type="entry name" value="RTX_toxin/Mannuronan_C5-epim"/>
</dbReference>
<evidence type="ECO:0000256" key="1">
    <source>
        <dbReference type="ARBA" id="ARBA00004613"/>
    </source>
</evidence>
<accession>A0ABU8YUG2</accession>
<dbReference type="Pfam" id="PF00353">
    <property type="entry name" value="HemolysinCabind"/>
    <property type="match status" value="10"/>
</dbReference>
<dbReference type="PANTHER" id="PTHR38340">
    <property type="entry name" value="S-LAYER PROTEIN"/>
    <property type="match status" value="1"/>
</dbReference>
<dbReference type="InterPro" id="IPR018511">
    <property type="entry name" value="Hemolysin-typ_Ca-bd_CS"/>
</dbReference>
<dbReference type="PANTHER" id="PTHR38340:SF1">
    <property type="entry name" value="S-LAYER PROTEIN"/>
    <property type="match status" value="1"/>
</dbReference>
<keyword evidence="5" id="KW-1185">Reference proteome</keyword>
<keyword evidence="2" id="KW-0964">Secreted</keyword>
<dbReference type="InterPro" id="IPR001343">
    <property type="entry name" value="Hemolysn_Ca-bd"/>
</dbReference>
<dbReference type="PROSITE" id="PS00330">
    <property type="entry name" value="HEMOLYSIN_CALCIUM"/>
    <property type="match status" value="9"/>
</dbReference>
<evidence type="ECO:0000256" key="3">
    <source>
        <dbReference type="SAM" id="MobiDB-lite"/>
    </source>
</evidence>
<dbReference type="RefSeq" id="WP_340541978.1">
    <property type="nucleotide sequence ID" value="NZ_JBBLXS010000507.1"/>
</dbReference>
<dbReference type="SUPFAM" id="SSF69318">
    <property type="entry name" value="Integrin alpha N-terminal domain"/>
    <property type="match status" value="1"/>
</dbReference>
<organism evidence="4 5">
    <name type="scientific">Microcoleus anatoxicus PTRS2</name>
    <dbReference type="NCBI Taxonomy" id="2705321"/>
    <lineage>
        <taxon>Bacteria</taxon>
        <taxon>Bacillati</taxon>
        <taxon>Cyanobacteriota</taxon>
        <taxon>Cyanophyceae</taxon>
        <taxon>Oscillatoriophycideae</taxon>
        <taxon>Oscillatoriales</taxon>
        <taxon>Microcoleaceae</taxon>
        <taxon>Microcoleus</taxon>
        <taxon>Microcoleus anatoxicus</taxon>
    </lineage>
</organism>
<gene>
    <name evidence="4" type="ORF">WMG39_25010</name>
</gene>
<feature type="region of interest" description="Disordered" evidence="3">
    <location>
        <begin position="1089"/>
        <end position="1117"/>
    </location>
</feature>
<dbReference type="Proteomes" id="UP001384579">
    <property type="component" value="Unassembled WGS sequence"/>
</dbReference>
<dbReference type="SUPFAM" id="SSF51120">
    <property type="entry name" value="beta-Roll"/>
    <property type="match status" value="6"/>
</dbReference>
<reference evidence="4 5" key="1">
    <citation type="journal article" date="2020" name="Harmful Algae">
        <title>Molecular and morphological characterization of a novel dihydroanatoxin-a producing Microcoleus species (cyanobacteria) from the Russian River, California, USA.</title>
        <authorList>
            <person name="Conklin K.Y."/>
            <person name="Stancheva R."/>
            <person name="Otten T.G."/>
            <person name="Fadness R."/>
            <person name="Boyer G.L."/>
            <person name="Read B."/>
            <person name="Zhang X."/>
            <person name="Sheath R.G."/>
        </authorList>
    </citation>
    <scope>NUCLEOTIDE SEQUENCE [LARGE SCALE GENOMIC DNA]</scope>
    <source>
        <strain evidence="4 5">PTRS2</strain>
    </source>
</reference>
<comment type="subcellular location">
    <subcellularLocation>
        <location evidence="1">Secreted</location>
    </subcellularLocation>
</comment>
<sequence>MQETETKTLNADGSVTSTELWQRGTQTVRRTEEVTSANGLTVTARIDADGNGSFDQQKVNATAINADGTVSQTITSTGAAGASLSTVTQTTSANGRTKTIVDSSSIAGVAQRTSTIVNRDLADGSTLVTETVRNASNQLVERSETEVSADKRRVTVTRDANGDGVIDQKEETLKTLDGRLITTVTNLTGASQVLSKTTMAVAADGLSQTTQIDKNGDGIVDTKRVQKNAFYADGSRETTVNELDLKTGLIRSTTRSRFSADGRSYIEETDVDGDGTADQVVTETTLMSGTRVTSMRNTAAARTAQSMKFGEIYWSPVIAAASETTADPNGATKTTRLDQDGDGYFELTLATETLVDGSVATQITETNTNGTIKGKGTFRVSHDGVTSILSKDGENDGVKEYMETAFLRADGSVTKTAVTRNAAGTVLQTQTTEVDAIGNIAKSTTIDGANKKIAEQTKLADGTSLRETFVAASGLVILSEVVNDLGLVTSSVRHDRENANPWSRMETLFSSTGQKFTESQYLDSGSAVNYLRYQDGAIASSSASLSFNADRINGGTTNEFLLGTGAAETINGGAGDDVLDAGATTPGAWQTLIGGAGNDIYVYRQLNGSVLIGAAAETSSSGTDTVVFADLALSDMTVGVFNYAGSSTPGEGQALRFSWTRAGQSGELRLANMGANIERFEFADGTTLSSINGNDLQLIGSAGNDRIRGTAGNDKITGGAGNDYISGGPGSDSLLGGDGDDWIETDKDDTLFSGGAGNDTLVFRGDKSMEYRLQLGDFENIETGHGNDKIYGTEGENFIYLGGGNDAAWGLGGNDIILGGDGDDILDGGAGSDRLIGGAGNDTFIVDDALDVIVESANEGNDTVNTTLKNFSLELLSEVENLTYSGNLAFNGLGNARGNIITSGQGNDVLRGGAGDDKLNGASGDDLLEGEAGDDMLSGGSGNDTLMGGDGDDRLEDIDGTNRLDGGAGNDVLKGGYGNDTLIGGDGDDTLTDDRGANRLDGGAGNDKLTGGFGNDILIGGEGNDTLSDWFGGTNTLDGGAGNDSLQGGSDNDSLIGGDGDDTLRDWGGGANILDGGAGNDVLEGGSGNDILIGGDGDDSLEDDRATNRLDGGAGNDVLNGGSGDDTLVGGEGVDVFVIEFSKGIDSLIDFMPTLGEMIQFKRHAFQLEPGVKTEIGAHVVFGATAPDAKQGYFLVTSSGISWDADGSNVGAAKQLVSFASPVSGMTINNFGFV</sequence>
<feature type="region of interest" description="Disordered" evidence="3">
    <location>
        <begin position="1"/>
        <end position="29"/>
    </location>
</feature>
<evidence type="ECO:0000313" key="4">
    <source>
        <dbReference type="EMBL" id="MEK0188074.1"/>
    </source>
</evidence>
<name>A0ABU8YUG2_9CYAN</name>
<comment type="caution">
    <text evidence="4">The sequence shown here is derived from an EMBL/GenBank/DDBJ whole genome shotgun (WGS) entry which is preliminary data.</text>
</comment>
<dbReference type="InterPro" id="IPR028994">
    <property type="entry name" value="Integrin_alpha_N"/>
</dbReference>
<protein>
    <submittedName>
        <fullName evidence="4">Calcium-binding protein</fullName>
    </submittedName>
</protein>